<dbReference type="AlphaFoldDB" id="A0AAE6JRA7"/>
<evidence type="ECO:0000313" key="3">
    <source>
        <dbReference type="Proteomes" id="UP000323974"/>
    </source>
</evidence>
<dbReference type="KEGG" id="hpaa:E5Q53_03625"/>
<evidence type="ECO:0000256" key="1">
    <source>
        <dbReference type="SAM" id="Phobius"/>
    </source>
</evidence>
<sequence length="201" mass="23664">MIYQKINLPPNVAKTVNSLFNTSFNNQNIDIDVKTNRKPLIQALLQANSKDEANHIRDILKEQDKRNQLSYHLLSLAGISFLFFIPFYIPRDQMFEGILIGIIILVSVIKYQMYRLQKLYHCEYCFTTSKLSDYKKINTIHTGYYDQFSANGRYVGSDNFNEYYTTDHYQTTTNFYNRISKYPCFGYEQVIKVQTSSTFKL</sequence>
<gene>
    <name evidence="2" type="ORF">E5Q53_03625</name>
</gene>
<accession>A0AAE6JRA7</accession>
<name>A0AAE6JRA7_HAEPH</name>
<dbReference type="Proteomes" id="UP000323974">
    <property type="component" value="Chromosome"/>
</dbReference>
<keyword evidence="1" id="KW-0812">Transmembrane</keyword>
<dbReference type="EMBL" id="CP038817">
    <property type="protein sequence ID" value="QEN10614.1"/>
    <property type="molecule type" value="Genomic_DNA"/>
</dbReference>
<reference evidence="2 3" key="1">
    <citation type="submission" date="2019-04" db="EMBL/GenBank/DDBJ databases">
        <title>Complete Genome and Methylome Analysis of Haemophilus haemolyticus NEB129.</title>
        <authorList>
            <person name="Fomenkov A."/>
            <person name="Roberts R.J."/>
            <person name="Anton B.P."/>
            <person name="Vincze T."/>
        </authorList>
    </citation>
    <scope>NUCLEOTIDE SEQUENCE [LARGE SCALE GENOMIC DNA]</scope>
    <source>
        <strain evidence="2 3">NEB129</strain>
    </source>
</reference>
<feature type="transmembrane region" description="Helical" evidence="1">
    <location>
        <begin position="69"/>
        <end position="89"/>
    </location>
</feature>
<dbReference type="GeneID" id="78224183"/>
<feature type="transmembrane region" description="Helical" evidence="1">
    <location>
        <begin position="95"/>
        <end position="111"/>
    </location>
</feature>
<organism evidence="2 3">
    <name type="scientific">Haemophilus parahaemolyticus</name>
    <dbReference type="NCBI Taxonomy" id="735"/>
    <lineage>
        <taxon>Bacteria</taxon>
        <taxon>Pseudomonadati</taxon>
        <taxon>Pseudomonadota</taxon>
        <taxon>Gammaproteobacteria</taxon>
        <taxon>Pasteurellales</taxon>
        <taxon>Pasteurellaceae</taxon>
        <taxon>Haemophilus</taxon>
    </lineage>
</organism>
<proteinExistence type="predicted"/>
<keyword evidence="1" id="KW-1133">Transmembrane helix</keyword>
<protein>
    <submittedName>
        <fullName evidence="2">Uncharacterized protein</fullName>
    </submittedName>
</protein>
<keyword evidence="1" id="KW-0472">Membrane</keyword>
<evidence type="ECO:0000313" key="2">
    <source>
        <dbReference type="EMBL" id="QEN10614.1"/>
    </source>
</evidence>
<dbReference type="RefSeq" id="WP_005705193.1">
    <property type="nucleotide sequence ID" value="NZ_CP038817.1"/>
</dbReference>